<feature type="binding site" evidence="8">
    <location>
        <position position="125"/>
    </location>
    <ligand>
        <name>ATP</name>
        <dbReference type="ChEBI" id="CHEBI:30616"/>
    </ligand>
</feature>
<dbReference type="GO" id="GO:0030145">
    <property type="term" value="F:manganese ion binding"/>
    <property type="evidence" value="ECO:0007669"/>
    <property type="project" value="UniProtKB-UniRule"/>
</dbReference>
<evidence type="ECO:0000256" key="6">
    <source>
        <dbReference type="ARBA" id="ARBA00022840"/>
    </source>
</evidence>
<gene>
    <name evidence="8" type="primary">ydiU</name>
    <name evidence="8" type="synonym">selO</name>
    <name evidence="9" type="ORF">SAMN05444158_1753</name>
</gene>
<keyword evidence="4 8" id="KW-0479">Metal-binding</keyword>
<reference evidence="10" key="1">
    <citation type="submission" date="2016-10" db="EMBL/GenBank/DDBJ databases">
        <authorList>
            <person name="Varghese N."/>
            <person name="Submissions S."/>
        </authorList>
    </citation>
    <scope>NUCLEOTIDE SEQUENCE [LARGE SCALE GENOMIC DNA]</scope>
    <source>
        <strain evidence="10">GAS369</strain>
    </source>
</reference>
<dbReference type="NCBIfam" id="NF000658">
    <property type="entry name" value="PRK00029.1"/>
    <property type="match status" value="1"/>
</dbReference>
<comment type="catalytic activity">
    <reaction evidence="8">
        <text>L-threonyl-[protein] + ATP = 3-O-(5'-adenylyl)-L-threonyl-[protein] + diphosphate</text>
        <dbReference type="Rhea" id="RHEA:54292"/>
        <dbReference type="Rhea" id="RHEA-COMP:11060"/>
        <dbReference type="Rhea" id="RHEA-COMP:13847"/>
        <dbReference type="ChEBI" id="CHEBI:30013"/>
        <dbReference type="ChEBI" id="CHEBI:30616"/>
        <dbReference type="ChEBI" id="CHEBI:33019"/>
        <dbReference type="ChEBI" id="CHEBI:138113"/>
        <dbReference type="EC" id="2.7.7.108"/>
    </reaction>
</comment>
<feature type="binding site" evidence="8">
    <location>
        <position position="183"/>
    </location>
    <ligand>
        <name>ATP</name>
        <dbReference type="ChEBI" id="CHEBI:30616"/>
    </ligand>
</feature>
<proteinExistence type="inferred from homology"/>
<comment type="similarity">
    <text evidence="1 8">Belongs to the SELO family.</text>
</comment>
<feature type="binding site" evidence="8">
    <location>
        <position position="93"/>
    </location>
    <ligand>
        <name>ATP</name>
        <dbReference type="ChEBI" id="CHEBI:30616"/>
    </ligand>
</feature>
<feature type="binding site" evidence="8">
    <location>
        <position position="253"/>
    </location>
    <ligand>
        <name>Mg(2+)</name>
        <dbReference type="ChEBI" id="CHEBI:18420"/>
    </ligand>
</feature>
<comment type="catalytic activity">
    <reaction evidence="8">
        <text>L-histidyl-[protein] + UTP = N(tele)-(5'-uridylyl)-L-histidyl-[protein] + diphosphate</text>
        <dbReference type="Rhea" id="RHEA:83891"/>
        <dbReference type="Rhea" id="RHEA-COMP:9745"/>
        <dbReference type="Rhea" id="RHEA-COMP:20239"/>
        <dbReference type="ChEBI" id="CHEBI:29979"/>
        <dbReference type="ChEBI" id="CHEBI:33019"/>
        <dbReference type="ChEBI" id="CHEBI:46398"/>
        <dbReference type="ChEBI" id="CHEBI:233474"/>
    </reaction>
</comment>
<evidence type="ECO:0000256" key="5">
    <source>
        <dbReference type="ARBA" id="ARBA00022741"/>
    </source>
</evidence>
<dbReference type="AlphaFoldDB" id="A0A1H1RDY4"/>
<feature type="binding site" evidence="8">
    <location>
        <position position="113"/>
    </location>
    <ligand>
        <name>ATP</name>
        <dbReference type="ChEBI" id="CHEBI:30616"/>
    </ligand>
</feature>
<evidence type="ECO:0000256" key="1">
    <source>
        <dbReference type="ARBA" id="ARBA00009747"/>
    </source>
</evidence>
<comment type="catalytic activity">
    <reaction evidence="8">
        <text>L-tyrosyl-[protein] + ATP = O-(5'-adenylyl)-L-tyrosyl-[protein] + diphosphate</text>
        <dbReference type="Rhea" id="RHEA:54288"/>
        <dbReference type="Rhea" id="RHEA-COMP:10136"/>
        <dbReference type="Rhea" id="RHEA-COMP:13846"/>
        <dbReference type="ChEBI" id="CHEBI:30616"/>
        <dbReference type="ChEBI" id="CHEBI:33019"/>
        <dbReference type="ChEBI" id="CHEBI:46858"/>
        <dbReference type="ChEBI" id="CHEBI:83624"/>
        <dbReference type="EC" id="2.7.7.108"/>
    </reaction>
</comment>
<feature type="binding site" evidence="8">
    <location>
        <position position="262"/>
    </location>
    <ligand>
        <name>Mg(2+)</name>
        <dbReference type="ChEBI" id="CHEBI:18420"/>
    </ligand>
</feature>
<keyword evidence="5 8" id="KW-0547">Nucleotide-binding</keyword>
<dbReference type="PANTHER" id="PTHR32057:SF14">
    <property type="entry name" value="PROTEIN ADENYLYLTRANSFERASE SELO, MITOCHONDRIAL"/>
    <property type="match status" value="1"/>
</dbReference>
<dbReference type="EMBL" id="LT629750">
    <property type="protein sequence ID" value="SDS33974.1"/>
    <property type="molecule type" value="Genomic_DNA"/>
</dbReference>
<keyword evidence="7 8" id="KW-0460">Magnesium</keyword>
<evidence type="ECO:0000256" key="2">
    <source>
        <dbReference type="ARBA" id="ARBA00022679"/>
    </source>
</evidence>
<dbReference type="EC" id="2.7.7.108" evidence="8"/>
<dbReference type="Proteomes" id="UP000243904">
    <property type="component" value="Chromosome I"/>
</dbReference>
<comment type="catalytic activity">
    <reaction evidence="8">
        <text>L-seryl-[protein] + UTP = O-(5'-uridylyl)-L-seryl-[protein] + diphosphate</text>
        <dbReference type="Rhea" id="RHEA:64604"/>
        <dbReference type="Rhea" id="RHEA-COMP:9863"/>
        <dbReference type="Rhea" id="RHEA-COMP:16635"/>
        <dbReference type="ChEBI" id="CHEBI:29999"/>
        <dbReference type="ChEBI" id="CHEBI:33019"/>
        <dbReference type="ChEBI" id="CHEBI:46398"/>
        <dbReference type="ChEBI" id="CHEBI:156051"/>
    </reaction>
</comment>
<comment type="catalytic activity">
    <reaction evidence="8">
        <text>L-tyrosyl-[protein] + UTP = O-(5'-uridylyl)-L-tyrosyl-[protein] + diphosphate</text>
        <dbReference type="Rhea" id="RHEA:83887"/>
        <dbReference type="Rhea" id="RHEA-COMP:10136"/>
        <dbReference type="Rhea" id="RHEA-COMP:20238"/>
        <dbReference type="ChEBI" id="CHEBI:33019"/>
        <dbReference type="ChEBI" id="CHEBI:46398"/>
        <dbReference type="ChEBI" id="CHEBI:46858"/>
        <dbReference type="ChEBI" id="CHEBI:90602"/>
    </reaction>
</comment>
<comment type="cofactor">
    <cofactor evidence="8">
        <name>Mg(2+)</name>
        <dbReference type="ChEBI" id="CHEBI:18420"/>
    </cofactor>
    <cofactor evidence="8">
        <name>Mn(2+)</name>
        <dbReference type="ChEBI" id="CHEBI:29035"/>
    </cofactor>
</comment>
<feature type="binding site" evidence="8">
    <location>
        <position position="176"/>
    </location>
    <ligand>
        <name>ATP</name>
        <dbReference type="ChEBI" id="CHEBI:30616"/>
    </ligand>
</feature>
<feature type="active site" description="Proton acceptor" evidence="8">
    <location>
        <position position="252"/>
    </location>
</feature>
<feature type="binding site" evidence="8">
    <location>
        <position position="262"/>
    </location>
    <ligand>
        <name>ATP</name>
        <dbReference type="ChEBI" id="CHEBI:30616"/>
    </ligand>
</feature>
<evidence type="ECO:0000256" key="7">
    <source>
        <dbReference type="ARBA" id="ARBA00022842"/>
    </source>
</evidence>
<protein>
    <recommendedName>
        <fullName evidence="8">Protein nucleotidyltransferase YdiU</fullName>
        <ecNumber evidence="8">2.7.7.-</ecNumber>
    </recommendedName>
    <alternativeName>
        <fullName evidence="8">Protein adenylyltransferase YdiU</fullName>
        <ecNumber evidence="8">2.7.7.108</ecNumber>
    </alternativeName>
    <alternativeName>
        <fullName evidence="8">Protein uridylyltransferase YdiU</fullName>
        <ecNumber evidence="8">2.7.7.-</ecNumber>
    </alternativeName>
</protein>
<dbReference type="Pfam" id="PF02696">
    <property type="entry name" value="SelO"/>
    <property type="match status" value="1"/>
</dbReference>
<comment type="function">
    <text evidence="8">Nucleotidyltransferase involved in the post-translational modification of proteins. It can catalyze the addition of adenosine monophosphate (AMP) or uridine monophosphate (UMP) to a protein, resulting in modifications known as AMPylation and UMPylation.</text>
</comment>
<dbReference type="InterPro" id="IPR003846">
    <property type="entry name" value="SelO"/>
</dbReference>
<feature type="binding site" evidence="8">
    <location>
        <position position="92"/>
    </location>
    <ligand>
        <name>ATP</name>
        <dbReference type="ChEBI" id="CHEBI:30616"/>
    </ligand>
</feature>
<dbReference type="PANTHER" id="PTHR32057">
    <property type="entry name" value="PROTEIN ADENYLYLTRANSFERASE SELO, MITOCHONDRIAL"/>
    <property type="match status" value="1"/>
</dbReference>
<dbReference type="GO" id="GO:0070733">
    <property type="term" value="F:AMPylase activity"/>
    <property type="evidence" value="ECO:0007669"/>
    <property type="project" value="UniProtKB-EC"/>
</dbReference>
<name>A0A1H1RDY4_9BRAD</name>
<organism evidence="9 10">
    <name type="scientific">Bradyrhizobium canariense</name>
    <dbReference type="NCBI Taxonomy" id="255045"/>
    <lineage>
        <taxon>Bacteria</taxon>
        <taxon>Pseudomonadati</taxon>
        <taxon>Pseudomonadota</taxon>
        <taxon>Alphaproteobacteria</taxon>
        <taxon>Hyphomicrobiales</taxon>
        <taxon>Nitrobacteraceae</taxon>
        <taxon>Bradyrhizobium</taxon>
    </lineage>
</organism>
<dbReference type="HAMAP" id="MF_00692">
    <property type="entry name" value="SelO"/>
    <property type="match status" value="1"/>
</dbReference>
<evidence type="ECO:0000256" key="3">
    <source>
        <dbReference type="ARBA" id="ARBA00022695"/>
    </source>
</evidence>
<dbReference type="GO" id="GO:0005524">
    <property type="term" value="F:ATP binding"/>
    <property type="evidence" value="ECO:0007669"/>
    <property type="project" value="UniProtKB-UniRule"/>
</dbReference>
<evidence type="ECO:0000256" key="4">
    <source>
        <dbReference type="ARBA" id="ARBA00022723"/>
    </source>
</evidence>
<keyword evidence="8" id="KW-0464">Manganese</keyword>
<accession>A0A1H1RDY4</accession>
<keyword evidence="3 8" id="KW-0548">Nucleotidyltransferase</keyword>
<evidence type="ECO:0000313" key="10">
    <source>
        <dbReference type="Proteomes" id="UP000243904"/>
    </source>
</evidence>
<dbReference type="EC" id="2.7.7.-" evidence="8"/>
<keyword evidence="2 8" id="KW-0808">Transferase</keyword>
<keyword evidence="10" id="KW-1185">Reference proteome</keyword>
<evidence type="ECO:0000313" key="9">
    <source>
        <dbReference type="EMBL" id="SDS33974.1"/>
    </source>
</evidence>
<sequence length="494" mass="54275">MCMTVHFPFQNTYATLPANFFARVAPTPVISPRLIKLNRPLAVHLGLDPDVLDSPEGAEILAGKRLPEGADPIAMAYAGHQFGHFVPQLGDGRAILLGEVIDADGVRRDIQLKGSGPTPFSRRGDGRAALGPVLREYVVSEAMAALGIPTTRSLAAVITGESVMRETVLPGAVLTRVASSHIRVGTFQFFAARGDTDGVKQLADHVIARHYPQAAQTDRPYHALLEGVIARQAELVARWLLVGFIHGVMNTDNTSISGETIDYGPCAFMDHYDPATVFSSIDEQGRYAYANQPRIALWNLTRLAECLLPLFSNKQEKAIAEAQSLLGEFPEKFTTAYQAGLRKKIGLFTMLDGDEALVQDLLDAMAKNQADFTLTFRRLGEAAFDPANDTAVRQLFADPTAYDDWAARWRQRTSGEPQTASERRIAMRAVNPAFIPRNHRVEAVIEAAMNRDDFAPFEALLKVLSKPYEDQPPFADYAEPPQPDQRVLQTFCGT</sequence>
<dbReference type="GO" id="GO:0000287">
    <property type="term" value="F:magnesium ion binding"/>
    <property type="evidence" value="ECO:0007669"/>
    <property type="project" value="UniProtKB-UniRule"/>
</dbReference>
<feature type="binding site" evidence="8">
    <location>
        <position position="126"/>
    </location>
    <ligand>
        <name>ATP</name>
        <dbReference type="ChEBI" id="CHEBI:30616"/>
    </ligand>
</feature>
<evidence type="ECO:0000256" key="8">
    <source>
        <dbReference type="HAMAP-Rule" id="MF_00692"/>
    </source>
</evidence>
<keyword evidence="6 8" id="KW-0067">ATP-binding</keyword>
<feature type="binding site" evidence="8">
    <location>
        <position position="90"/>
    </location>
    <ligand>
        <name>ATP</name>
        <dbReference type="ChEBI" id="CHEBI:30616"/>
    </ligand>
</feature>
<comment type="catalytic activity">
    <reaction evidence="8">
        <text>L-seryl-[protein] + ATP = 3-O-(5'-adenylyl)-L-seryl-[protein] + diphosphate</text>
        <dbReference type="Rhea" id="RHEA:58120"/>
        <dbReference type="Rhea" id="RHEA-COMP:9863"/>
        <dbReference type="Rhea" id="RHEA-COMP:15073"/>
        <dbReference type="ChEBI" id="CHEBI:29999"/>
        <dbReference type="ChEBI" id="CHEBI:30616"/>
        <dbReference type="ChEBI" id="CHEBI:33019"/>
        <dbReference type="ChEBI" id="CHEBI:142516"/>
        <dbReference type="EC" id="2.7.7.108"/>
    </reaction>
</comment>